<keyword evidence="4 7" id="KW-0812">Transmembrane</keyword>
<evidence type="ECO:0000256" key="2">
    <source>
        <dbReference type="ARBA" id="ARBA00022475"/>
    </source>
</evidence>
<keyword evidence="10" id="KW-1185">Reference proteome</keyword>
<dbReference type="Pfam" id="PF02470">
    <property type="entry name" value="MlaD"/>
    <property type="match status" value="2"/>
</dbReference>
<evidence type="ECO:0000256" key="7">
    <source>
        <dbReference type="SAM" id="Phobius"/>
    </source>
</evidence>
<gene>
    <name evidence="9" type="ORF">QO034_14890</name>
</gene>
<name>A0ABT7FHG4_9RHOB</name>
<evidence type="ECO:0000256" key="3">
    <source>
        <dbReference type="ARBA" id="ARBA00022519"/>
    </source>
</evidence>
<comment type="caution">
    <text evidence="9">The sequence shown here is derived from an EMBL/GenBank/DDBJ whole genome shotgun (WGS) entry which is preliminary data.</text>
</comment>
<proteinExistence type="predicted"/>
<feature type="domain" description="Mce/MlaD" evidence="8">
    <location>
        <begin position="50"/>
        <end position="135"/>
    </location>
</feature>
<accession>A0ABT7FHG4</accession>
<dbReference type="Proteomes" id="UP001227126">
    <property type="component" value="Unassembled WGS sequence"/>
</dbReference>
<protein>
    <submittedName>
        <fullName evidence="9">MlaD family protein</fullName>
    </submittedName>
</protein>
<evidence type="ECO:0000256" key="4">
    <source>
        <dbReference type="ARBA" id="ARBA00022692"/>
    </source>
</evidence>
<sequence>MTDEFAPGDLDVQAARPSRWRNLSVVWLVPVLALAVSLAVAWRSFADRGELIEIVFQNAAGVTAGETTLNYREVVIGKVEKVGFTDDLEQVVVTARVDKTIAPFLNSSAQFWVVRPEVSASGVSGLSTVLSGVYIEGTWDRSGGPALTRFQGLEQRPLIGLNNQGTRITLQTEDGSIMSAGMPVFYRGVAVGRTEKPRLDDSGAVVLLEAFVEAPHDRFLTTATRFWDTSGFSVSFGAGGLKLDVGSFATLVTGGIAFDTFFSGGQPIESGQIYELHADRSAAREDAFSRASGNVVTLATTFDGGVSGLSPGTALQYEGLKIGKVSALSAFVTGEGRDMRVNQKVILEVEPELMGLPDDATLADVLDLLEPAVEAGLRARVSSANLLGSSLIVELVEIEDAAPATLDLEADPYPTIPSVQSDLKDINATLEGVMKRVNSLKIEDLIEQAIRAMASIEAIASDERLREVPEQIAGILEDARALIGSEETRALPGELRDTIADLRATVKRITTDGVIERLVSTLKSADAAMANLSTASDEFPALVADLRAVVAKANDLKAQELIESATAFLDSADALIATEDARAVPASLNASLDELRTLLGELREGGAVDNANGALASVRSASDSLDRATQNLPELTARLDRLIARSEDLVTAYGTRSDFNAETLSMLREVRSAARTITALARSLERSPNSILFGK</sequence>
<dbReference type="EMBL" id="JASNJE010000019">
    <property type="protein sequence ID" value="MDK3074388.1"/>
    <property type="molecule type" value="Genomic_DNA"/>
</dbReference>
<organism evidence="9 10">
    <name type="scientific">Sedimentitalea xiamensis</name>
    <dbReference type="NCBI Taxonomy" id="3050037"/>
    <lineage>
        <taxon>Bacteria</taxon>
        <taxon>Pseudomonadati</taxon>
        <taxon>Pseudomonadota</taxon>
        <taxon>Alphaproteobacteria</taxon>
        <taxon>Rhodobacterales</taxon>
        <taxon>Paracoccaceae</taxon>
        <taxon>Sedimentitalea</taxon>
    </lineage>
</organism>
<feature type="transmembrane region" description="Helical" evidence="7">
    <location>
        <begin position="25"/>
        <end position="45"/>
    </location>
</feature>
<dbReference type="PANTHER" id="PTHR30462:SF0">
    <property type="entry name" value="INTERMEMBRANE TRANSPORT PROTEIN YEBT"/>
    <property type="match status" value="1"/>
</dbReference>
<keyword evidence="5 7" id="KW-1133">Transmembrane helix</keyword>
<keyword evidence="3" id="KW-0997">Cell inner membrane</keyword>
<dbReference type="InterPro" id="IPR051800">
    <property type="entry name" value="PqiA-PqiB_transport"/>
</dbReference>
<comment type="subcellular location">
    <subcellularLocation>
        <location evidence="1">Cell inner membrane</location>
    </subcellularLocation>
</comment>
<evidence type="ECO:0000256" key="1">
    <source>
        <dbReference type="ARBA" id="ARBA00004533"/>
    </source>
</evidence>
<dbReference type="InterPro" id="IPR003399">
    <property type="entry name" value="Mce/MlaD"/>
</dbReference>
<feature type="domain" description="Mce/MlaD" evidence="8">
    <location>
        <begin position="165"/>
        <end position="224"/>
    </location>
</feature>
<reference evidence="9 10" key="1">
    <citation type="submission" date="2023-05" db="EMBL/GenBank/DDBJ databases">
        <title>Sedimentitalea sp. nov. JM2-8.</title>
        <authorList>
            <person name="Huang J."/>
        </authorList>
    </citation>
    <scope>NUCLEOTIDE SEQUENCE [LARGE SCALE GENOMIC DNA]</scope>
    <source>
        <strain evidence="9 10">JM2-8</strain>
    </source>
</reference>
<evidence type="ECO:0000256" key="5">
    <source>
        <dbReference type="ARBA" id="ARBA00022989"/>
    </source>
</evidence>
<dbReference type="RefSeq" id="WP_284486321.1">
    <property type="nucleotide sequence ID" value="NZ_JASNJE010000019.1"/>
</dbReference>
<evidence type="ECO:0000259" key="8">
    <source>
        <dbReference type="Pfam" id="PF02470"/>
    </source>
</evidence>
<evidence type="ECO:0000313" key="10">
    <source>
        <dbReference type="Proteomes" id="UP001227126"/>
    </source>
</evidence>
<dbReference type="PANTHER" id="PTHR30462">
    <property type="entry name" value="INTERMEMBRANE TRANSPORT PROTEIN PQIB-RELATED"/>
    <property type="match status" value="1"/>
</dbReference>
<evidence type="ECO:0000313" key="9">
    <source>
        <dbReference type="EMBL" id="MDK3074388.1"/>
    </source>
</evidence>
<keyword evidence="2" id="KW-1003">Cell membrane</keyword>
<keyword evidence="6 7" id="KW-0472">Membrane</keyword>
<evidence type="ECO:0000256" key="6">
    <source>
        <dbReference type="ARBA" id="ARBA00023136"/>
    </source>
</evidence>